<dbReference type="InterPro" id="IPR025447">
    <property type="entry name" value="DUF4192"/>
</dbReference>
<dbReference type="EMBL" id="LT629776">
    <property type="protein sequence ID" value="SDS44826.1"/>
    <property type="molecule type" value="Genomic_DNA"/>
</dbReference>
<accession>A0A1H1SAP4</accession>
<protein>
    <recommendedName>
        <fullName evidence="3">DUF4192 domain-containing protein</fullName>
    </recommendedName>
</protein>
<organism evidence="1 2">
    <name type="scientific">Paraoerskovia marina</name>
    <dbReference type="NCBI Taxonomy" id="545619"/>
    <lineage>
        <taxon>Bacteria</taxon>
        <taxon>Bacillati</taxon>
        <taxon>Actinomycetota</taxon>
        <taxon>Actinomycetes</taxon>
        <taxon>Micrococcales</taxon>
        <taxon>Cellulomonadaceae</taxon>
        <taxon>Paraoerskovia</taxon>
    </lineage>
</organism>
<evidence type="ECO:0008006" key="3">
    <source>
        <dbReference type="Google" id="ProtNLM"/>
    </source>
</evidence>
<dbReference type="Pfam" id="PF13830">
    <property type="entry name" value="DUF4192"/>
    <property type="match status" value="1"/>
</dbReference>
<evidence type="ECO:0000313" key="1">
    <source>
        <dbReference type="EMBL" id="SDS44826.1"/>
    </source>
</evidence>
<keyword evidence="2" id="KW-1185">Reference proteome</keyword>
<dbReference type="STRING" id="545619.SAMN04489860_1572"/>
<reference evidence="1 2" key="1">
    <citation type="submission" date="2016-10" db="EMBL/GenBank/DDBJ databases">
        <authorList>
            <person name="de Groot N.N."/>
        </authorList>
    </citation>
    <scope>NUCLEOTIDE SEQUENCE [LARGE SCALE GENOMIC DNA]</scope>
    <source>
        <strain evidence="1 2">DSM 22126</strain>
    </source>
</reference>
<sequence length="359" mass="38156">MDTTIRVENPAELIAYIPHRLGFRPAGSIVVVSLRPSGGRVGLVARMDLDDVENGGATLLAQHMRGDGAERVVQVVYDDREPRPDARAWSVAHRVEKMLAAVVVDVVTWWVSPHGYGCLDCEPTRCCPEGGRPLTDLESTEVGAHMVVAGSSVADSRDAAFALPAVEPARRRSVTAALRRARLRRATAEPDWRRDGLESWRRAVGSARADDEVPPATIGRVAAALEDIRVRDAVLLHLVRGDADLVDKTAAGSRAGDVADRTGAAIAAIVDPDVGIAPPKESLRPGVVVLEQVAASTGAHPRAAAGTLLALVAWWQGDGGRAGERLREALEADPAYRLARLLDAALSAGLAPGWLRSAR</sequence>
<dbReference type="AlphaFoldDB" id="A0A1H1SAP4"/>
<dbReference type="RefSeq" id="WP_083372160.1">
    <property type="nucleotide sequence ID" value="NZ_LT629776.1"/>
</dbReference>
<name>A0A1H1SAP4_9CELL</name>
<dbReference type="OrthoDB" id="4954868at2"/>
<proteinExistence type="predicted"/>
<gene>
    <name evidence="1" type="ORF">SAMN04489860_1572</name>
</gene>
<dbReference type="eggNOG" id="ENOG5031GJC">
    <property type="taxonomic scope" value="Bacteria"/>
</dbReference>
<evidence type="ECO:0000313" key="2">
    <source>
        <dbReference type="Proteomes" id="UP000185663"/>
    </source>
</evidence>
<dbReference type="Proteomes" id="UP000185663">
    <property type="component" value="Chromosome I"/>
</dbReference>